<organism evidence="2 3">
    <name type="scientific">Desulfuromonas versatilis</name>
    <dbReference type="NCBI Taxonomy" id="2802975"/>
    <lineage>
        <taxon>Bacteria</taxon>
        <taxon>Pseudomonadati</taxon>
        <taxon>Thermodesulfobacteriota</taxon>
        <taxon>Desulfuromonadia</taxon>
        <taxon>Desulfuromonadales</taxon>
        <taxon>Desulfuromonadaceae</taxon>
        <taxon>Desulfuromonas</taxon>
    </lineage>
</organism>
<dbReference type="EMBL" id="AP024355">
    <property type="protein sequence ID" value="BCR03713.1"/>
    <property type="molecule type" value="Genomic_DNA"/>
</dbReference>
<evidence type="ECO:0000313" key="2">
    <source>
        <dbReference type="EMBL" id="BCR03713.1"/>
    </source>
</evidence>
<dbReference type="Gene3D" id="3.40.30.10">
    <property type="entry name" value="Glutaredoxin"/>
    <property type="match status" value="1"/>
</dbReference>
<name>A0ABN6DUA9_9BACT</name>
<reference evidence="2 3" key="2">
    <citation type="journal article" date="2021" name="Int. J. Syst. Evol. Microbiol.">
        <title>Isolation and Polyphasic Characterization of Desulfuromonas versatilis sp. Nov., an Electrogenic Bacteria Capable of Versatile Metabolism Isolated from a Graphene Oxide-Reducing Enrichment Culture.</title>
        <authorList>
            <person name="Xie L."/>
            <person name="Yoshida N."/>
            <person name="Ishii S."/>
            <person name="Meng L."/>
        </authorList>
    </citation>
    <scope>NUCLEOTIDE SEQUENCE [LARGE SCALE GENOMIC DNA]</scope>
    <source>
        <strain evidence="2 3">NIT-T3</strain>
    </source>
</reference>
<accession>A0ABN6DUA9</accession>
<dbReference type="InterPro" id="IPR012336">
    <property type="entry name" value="Thioredoxin-like_fold"/>
</dbReference>
<dbReference type="NCBIfam" id="TIGR00412">
    <property type="entry name" value="redox_disulf_2"/>
    <property type="match status" value="1"/>
</dbReference>
<evidence type="ECO:0000313" key="3">
    <source>
        <dbReference type="Proteomes" id="UP001319827"/>
    </source>
</evidence>
<dbReference type="InterPro" id="IPR005243">
    <property type="entry name" value="THIRX-like_proc"/>
</dbReference>
<dbReference type="PANTHER" id="PTHR36450">
    <property type="entry name" value="THIOREDOXIN"/>
    <property type="match status" value="1"/>
</dbReference>
<feature type="domain" description="Thioredoxin-like fold" evidence="1">
    <location>
        <begin position="3"/>
        <end position="76"/>
    </location>
</feature>
<dbReference type="Proteomes" id="UP001319827">
    <property type="component" value="Chromosome"/>
</dbReference>
<dbReference type="Pfam" id="PF13192">
    <property type="entry name" value="Thioredoxin_3"/>
    <property type="match status" value="1"/>
</dbReference>
<dbReference type="RefSeq" id="WP_221251169.1">
    <property type="nucleotide sequence ID" value="NZ_AP024355.1"/>
</dbReference>
<protein>
    <recommendedName>
        <fullName evidence="1">Thioredoxin-like fold domain-containing protein</fullName>
    </recommendedName>
</protein>
<dbReference type="InterPro" id="IPR036249">
    <property type="entry name" value="Thioredoxin-like_sf"/>
</dbReference>
<dbReference type="PANTHER" id="PTHR36450:SF1">
    <property type="entry name" value="THIOREDOXIN"/>
    <property type="match status" value="1"/>
</dbReference>
<reference evidence="2 3" key="1">
    <citation type="journal article" date="2016" name="C (Basel)">
        <title>Selective Growth of and Electricity Production by Marine Exoelectrogenic Bacteria in Self-Aggregated Hydrogel of Microbially Reduced Graphene Oxide.</title>
        <authorList>
            <person name="Yoshida N."/>
            <person name="Goto Y."/>
            <person name="Miyata Y."/>
        </authorList>
    </citation>
    <scope>NUCLEOTIDE SEQUENCE [LARGE SCALE GENOMIC DNA]</scope>
    <source>
        <strain evidence="2 3">NIT-T3</strain>
    </source>
</reference>
<gene>
    <name evidence="2" type="ORF">DESUT3_07820</name>
</gene>
<dbReference type="SUPFAM" id="SSF52833">
    <property type="entry name" value="Thioredoxin-like"/>
    <property type="match status" value="1"/>
</dbReference>
<proteinExistence type="predicted"/>
<dbReference type="PIRSF" id="PIRSF037031">
    <property type="entry name" value="Redox_disulphide_2"/>
    <property type="match status" value="1"/>
</dbReference>
<keyword evidence="3" id="KW-1185">Reference proteome</keyword>
<sequence>MKKIQILGTGCAKCNQLAANVKEAAQVLGEEVVFEKVTQINDIMKFGCMTTPGLAIDGKVVSQGKVLNPDQIMKLMRPIAAE</sequence>
<evidence type="ECO:0000259" key="1">
    <source>
        <dbReference type="Pfam" id="PF13192"/>
    </source>
</evidence>